<name>A0A6N6VDE3_9HYPH</name>
<evidence type="ECO:0000313" key="2">
    <source>
        <dbReference type="Proteomes" id="UP000468901"/>
    </source>
</evidence>
<dbReference type="AlphaFoldDB" id="A0A6N6VDE3"/>
<gene>
    <name evidence="1" type="ORF">F2P47_16350</name>
</gene>
<protein>
    <submittedName>
        <fullName evidence="1">DUF3775 domain-containing protein</fullName>
    </submittedName>
</protein>
<proteinExistence type="predicted"/>
<reference evidence="1 2" key="1">
    <citation type="submission" date="2019-09" db="EMBL/GenBank/DDBJ databases">
        <title>Parvibaculum sedimenti sp. nov., isolated from sediment.</title>
        <authorList>
            <person name="Wang Y."/>
        </authorList>
    </citation>
    <scope>NUCLEOTIDE SEQUENCE [LARGE SCALE GENOMIC DNA]</scope>
    <source>
        <strain evidence="1 2">HXT-9</strain>
    </source>
</reference>
<dbReference type="RefSeq" id="WP_152217457.1">
    <property type="nucleotide sequence ID" value="NZ_JBAQYD010000372.1"/>
</dbReference>
<keyword evidence="2" id="KW-1185">Reference proteome</keyword>
<evidence type="ECO:0000313" key="1">
    <source>
        <dbReference type="EMBL" id="KAB7738580.1"/>
    </source>
</evidence>
<sequence length="133" mass="14888">MPDINTDKVCYVISRARMFDVKEEVTNPRSGSNASDEDMRDILEDFADDPTYQELVEFIRGLDEDEQIELVALAWVGRGTFDAADWDEAVETASLEHNARTAEYLTGLPLLADYLEAGLDAFGESCSDFDEHA</sequence>
<comment type="caution">
    <text evidence="1">The sequence shown here is derived from an EMBL/GenBank/DDBJ whole genome shotgun (WGS) entry which is preliminary data.</text>
</comment>
<dbReference type="Pfam" id="PF12616">
    <property type="entry name" value="DUF3775"/>
    <property type="match status" value="1"/>
</dbReference>
<dbReference type="Proteomes" id="UP000468901">
    <property type="component" value="Unassembled WGS sequence"/>
</dbReference>
<organism evidence="1 2">
    <name type="scientific">Parvibaculum sedimenti</name>
    <dbReference type="NCBI Taxonomy" id="2608632"/>
    <lineage>
        <taxon>Bacteria</taxon>
        <taxon>Pseudomonadati</taxon>
        <taxon>Pseudomonadota</taxon>
        <taxon>Alphaproteobacteria</taxon>
        <taxon>Hyphomicrobiales</taxon>
        <taxon>Parvibaculaceae</taxon>
        <taxon>Parvibaculum</taxon>
    </lineage>
</organism>
<dbReference type="EMBL" id="WESC01000019">
    <property type="protein sequence ID" value="KAB7738580.1"/>
    <property type="molecule type" value="Genomic_DNA"/>
</dbReference>
<dbReference type="InterPro" id="IPR022254">
    <property type="entry name" value="DUF3775"/>
</dbReference>
<accession>A0A6N6VDE3</accession>